<evidence type="ECO:0000256" key="2">
    <source>
        <dbReference type="SAM" id="MobiDB-lite"/>
    </source>
</evidence>
<dbReference type="InterPro" id="IPR039448">
    <property type="entry name" value="Beta_helix"/>
</dbReference>
<dbReference type="SMART" id="SM00710">
    <property type="entry name" value="PbH1"/>
    <property type="match status" value="3"/>
</dbReference>
<feature type="signal peptide" evidence="3">
    <location>
        <begin position="1"/>
        <end position="29"/>
    </location>
</feature>
<keyword evidence="6" id="KW-1185">Reference proteome</keyword>
<dbReference type="CDD" id="cd00146">
    <property type="entry name" value="PKD"/>
    <property type="match status" value="1"/>
</dbReference>
<dbReference type="InterPro" id="IPR011050">
    <property type="entry name" value="Pectin_lyase_fold/virulence"/>
</dbReference>
<keyword evidence="1 3" id="KW-0732">Signal</keyword>
<name>A0ABV5ML83_9ACTN</name>
<dbReference type="InterPro" id="IPR012334">
    <property type="entry name" value="Pectin_lyas_fold"/>
</dbReference>
<dbReference type="SMART" id="SM00089">
    <property type="entry name" value="PKD"/>
    <property type="match status" value="1"/>
</dbReference>
<dbReference type="SUPFAM" id="SSF51126">
    <property type="entry name" value="Pectin lyase-like"/>
    <property type="match status" value="1"/>
</dbReference>
<feature type="compositionally biased region" description="Polar residues" evidence="2">
    <location>
        <begin position="378"/>
        <end position="392"/>
    </location>
</feature>
<dbReference type="InterPro" id="IPR028994">
    <property type="entry name" value="Integrin_alpha_N"/>
</dbReference>
<dbReference type="SUPFAM" id="SSF69318">
    <property type="entry name" value="Integrin alpha N-terminal domain"/>
    <property type="match status" value="1"/>
</dbReference>
<dbReference type="Gene3D" id="2.60.40.10">
    <property type="entry name" value="Immunoglobulins"/>
    <property type="match status" value="1"/>
</dbReference>
<dbReference type="RefSeq" id="WP_223094748.1">
    <property type="nucleotide sequence ID" value="NZ_CP061913.1"/>
</dbReference>
<dbReference type="InterPro" id="IPR000601">
    <property type="entry name" value="PKD_dom"/>
</dbReference>
<comment type="caution">
    <text evidence="5">The sequence shown here is derived from an EMBL/GenBank/DDBJ whole genome shotgun (WGS) entry which is preliminary data.</text>
</comment>
<dbReference type="EMBL" id="JBHMCA010000067">
    <property type="protein sequence ID" value="MFB9449632.1"/>
    <property type="molecule type" value="Genomic_DNA"/>
</dbReference>
<feature type="domain" description="PKD" evidence="4">
    <location>
        <begin position="452"/>
        <end position="501"/>
    </location>
</feature>
<gene>
    <name evidence="5" type="ORF">ACFFTR_41690</name>
</gene>
<evidence type="ECO:0000313" key="5">
    <source>
        <dbReference type="EMBL" id="MFB9449632.1"/>
    </source>
</evidence>
<dbReference type="InterPro" id="IPR013517">
    <property type="entry name" value="FG-GAP"/>
</dbReference>
<protein>
    <submittedName>
        <fullName evidence="5">FG-GAP-like repeat-containing protein</fullName>
    </submittedName>
</protein>
<dbReference type="InterPro" id="IPR006626">
    <property type="entry name" value="PbH1"/>
</dbReference>
<dbReference type="Pfam" id="PF13517">
    <property type="entry name" value="FG-GAP_3"/>
    <property type="match status" value="2"/>
</dbReference>
<dbReference type="SUPFAM" id="SSF49299">
    <property type="entry name" value="PKD domain"/>
    <property type="match status" value="1"/>
</dbReference>
<dbReference type="Pfam" id="PF13229">
    <property type="entry name" value="Beta_helix"/>
    <property type="match status" value="1"/>
</dbReference>
<evidence type="ECO:0000256" key="1">
    <source>
        <dbReference type="ARBA" id="ARBA00022729"/>
    </source>
</evidence>
<feature type="region of interest" description="Disordered" evidence="2">
    <location>
        <begin position="365"/>
        <end position="417"/>
    </location>
</feature>
<sequence length="775" mass="78162">MSRHLRTGAAIVIVTAGAVLVAGAGTAFADTPGPLYVNNTSGSNCADSGTGTLTQPYCTIGAAMAAVVPGQTVNVTGTYSEHVTITRSGTAGQPITLQRLDSRPAQLNGAAAGITITGQHDIVVNRLTVYNVSNGPGVDVSNSTRITLQTVSVTAANTAAVVGIRLAAVTDSSLLGVRVGGGQLTTGLSLDAATSGVLVKSAILGSGVAAGSKVVDIAGSANTVVNSTVGGGAVAGIALEPGAHDNIVANDYVYSGRGLGIVNTGATGTAITNNSVTDNCAGGIRVSGASSGVSVQNNFSDANGPTLAGCDTSITNAAQIGLYDGAAGTTVVDYNCVDSSSSPLYAWNTPMGLAAFRTASGQAAHDRECPTNAGALDSANSAAPGYQSTDTQGRPRKDDPATPDTGAGPVTYADRGNTEYIKGPDARLAVTANQHTLSITADASATVPGWAPVVSYTFDFEDGTTVTQATPIVTHQYAKPSEHVVSLTVTDANGIVGTTSAYTQLWTAARMKVDFNGDGRTDIAGLDAGSNAKLYPGDGAGKLTGTGTAMWAAGYQPAGFKYIVAADFNDDGKTDVAVFNTSGSLFLYRGDGSGMLDPNLFIMWSGGSWTGFKHVEAGDFNGDGYVDIAGIDANSDLKLYTGNGTGQLTGNDSAMWPTGGLWAGFKYIVAGDFNNDGKVDVAGIDANSDLKLYTGDGTGKLTGTGTPMWATGGLWAGFKHIVAGDFDNDGNTDIAGIDANNDLKLYTGNGAGKLTGTGAPMWATGGLWAGFKLLT</sequence>
<accession>A0ABV5ML83</accession>
<dbReference type="PANTHER" id="PTHR45460:SF2">
    <property type="entry name" value="ALPHA 1,3 GLUCANASE, GH71 FAMILY (EUROFUNG)"/>
    <property type="match status" value="1"/>
</dbReference>
<organism evidence="5 6">
    <name type="scientific">Dactylosporangium vinaceum</name>
    <dbReference type="NCBI Taxonomy" id="53362"/>
    <lineage>
        <taxon>Bacteria</taxon>
        <taxon>Bacillati</taxon>
        <taxon>Actinomycetota</taxon>
        <taxon>Actinomycetes</taxon>
        <taxon>Micromonosporales</taxon>
        <taxon>Micromonosporaceae</taxon>
        <taxon>Dactylosporangium</taxon>
    </lineage>
</organism>
<evidence type="ECO:0000259" key="4">
    <source>
        <dbReference type="PROSITE" id="PS50093"/>
    </source>
</evidence>
<dbReference type="Proteomes" id="UP001589608">
    <property type="component" value="Unassembled WGS sequence"/>
</dbReference>
<dbReference type="PROSITE" id="PS50093">
    <property type="entry name" value="PKD"/>
    <property type="match status" value="1"/>
</dbReference>
<evidence type="ECO:0000313" key="6">
    <source>
        <dbReference type="Proteomes" id="UP001589608"/>
    </source>
</evidence>
<dbReference type="InterPro" id="IPR035986">
    <property type="entry name" value="PKD_dom_sf"/>
</dbReference>
<dbReference type="InterPro" id="IPR022409">
    <property type="entry name" value="PKD/Chitinase_dom"/>
</dbReference>
<dbReference type="Pfam" id="PF18911">
    <property type="entry name" value="PKD_4"/>
    <property type="match status" value="1"/>
</dbReference>
<evidence type="ECO:0000256" key="3">
    <source>
        <dbReference type="SAM" id="SignalP"/>
    </source>
</evidence>
<dbReference type="Gene3D" id="2.160.20.10">
    <property type="entry name" value="Single-stranded right-handed beta-helix, Pectin lyase-like"/>
    <property type="match status" value="1"/>
</dbReference>
<feature type="chain" id="PRO_5046201157" evidence="3">
    <location>
        <begin position="30"/>
        <end position="775"/>
    </location>
</feature>
<dbReference type="Gene3D" id="2.40.128.340">
    <property type="match status" value="1"/>
</dbReference>
<dbReference type="InterPro" id="IPR013783">
    <property type="entry name" value="Ig-like_fold"/>
</dbReference>
<reference evidence="5 6" key="1">
    <citation type="submission" date="2024-09" db="EMBL/GenBank/DDBJ databases">
        <authorList>
            <person name="Sun Q."/>
            <person name="Mori K."/>
        </authorList>
    </citation>
    <scope>NUCLEOTIDE SEQUENCE [LARGE SCALE GENOMIC DNA]</scope>
    <source>
        <strain evidence="5 6">JCM 3307</strain>
    </source>
</reference>
<proteinExistence type="predicted"/>
<dbReference type="PANTHER" id="PTHR45460">
    <property type="entry name" value="SIMILAR TO CYSTEINE PROTEINASE"/>
    <property type="match status" value="1"/>
</dbReference>